<evidence type="ECO:0000313" key="3">
    <source>
        <dbReference type="Proteomes" id="UP000781932"/>
    </source>
</evidence>
<organism evidence="2 3">
    <name type="scientific">Colletotrichum karsti</name>
    <dbReference type="NCBI Taxonomy" id="1095194"/>
    <lineage>
        <taxon>Eukaryota</taxon>
        <taxon>Fungi</taxon>
        <taxon>Dikarya</taxon>
        <taxon>Ascomycota</taxon>
        <taxon>Pezizomycotina</taxon>
        <taxon>Sordariomycetes</taxon>
        <taxon>Hypocreomycetidae</taxon>
        <taxon>Glomerellales</taxon>
        <taxon>Glomerellaceae</taxon>
        <taxon>Colletotrichum</taxon>
        <taxon>Colletotrichum boninense species complex</taxon>
    </lineage>
</organism>
<protein>
    <recommendedName>
        <fullName evidence="1">Heterokaryon incompatibility domain-containing protein</fullName>
    </recommendedName>
</protein>
<dbReference type="GeneID" id="62159492"/>
<dbReference type="RefSeq" id="XP_038748260.1">
    <property type="nucleotide sequence ID" value="XM_038886418.1"/>
</dbReference>
<name>A0A9P6IA68_9PEZI</name>
<feature type="domain" description="Heterokaryon incompatibility" evidence="1">
    <location>
        <begin position="28"/>
        <end position="172"/>
    </location>
</feature>
<evidence type="ECO:0000313" key="2">
    <source>
        <dbReference type="EMBL" id="KAF9878799.1"/>
    </source>
</evidence>
<reference evidence="2" key="1">
    <citation type="submission" date="2020-03" db="EMBL/GenBank/DDBJ databases">
        <authorList>
            <person name="He L."/>
        </authorList>
    </citation>
    <scope>NUCLEOTIDE SEQUENCE</scope>
    <source>
        <strain evidence="2">CkLH20</strain>
    </source>
</reference>
<dbReference type="PANTHER" id="PTHR33112">
    <property type="entry name" value="DOMAIN PROTEIN, PUTATIVE-RELATED"/>
    <property type="match status" value="1"/>
</dbReference>
<evidence type="ECO:0000259" key="1">
    <source>
        <dbReference type="Pfam" id="PF06985"/>
    </source>
</evidence>
<comment type="caution">
    <text evidence="2">The sequence shown here is derived from an EMBL/GenBank/DDBJ whole genome shotgun (WGS) entry which is preliminary data.</text>
</comment>
<dbReference type="EMBL" id="JAATWM020000009">
    <property type="protein sequence ID" value="KAF9878799.1"/>
    <property type="molecule type" value="Genomic_DNA"/>
</dbReference>
<dbReference type="OrthoDB" id="3789824at2759"/>
<gene>
    <name evidence="2" type="ORF">CkaCkLH20_03699</name>
</gene>
<sequence length="479" mass="54328">MPKRLLEIFGSAEKPLIRLSTNHRSTAYVALSYCWGADQPAKTTTANLHDYLSEIPFDTLPLTIQHAAIVTRGIGLSNLWVDAMCIVQDDEEDKLGEISQMHAIYRNSWVTIAAAEARTCNDGFLQPRSDWQPVKMKARFDDNVFSEVTMFPRGQSCRPDAPLFQRGWTMQETLLSTRVLLYGARELTFLCMQDEQSEGGVPPTVRQYQMLFDPGSNTYVGMDHPESWGYLVSAYSQRKLSLEDDKLLGIGALAASYGRTKNTKEYFAGMWKENFLQQCLWTTQTYTSGDRVPRRPAKYRAPSWSWASTEGQVSSFGVSANMPAMMLPETMPPITTCEIVDLEVKTVPAGNPFGMVTDGHLKIRGKLRQIVWYNSGWSLDGYVYPLRDTDEPQLNERGRRVNPGMTVQIDHPKDWPLGEEILLWSLEICKTSEGQGYALLLNEAGGHNETFQRVGRLNVIERTNNWFDTEHELREIKIV</sequence>
<dbReference type="PANTHER" id="PTHR33112:SF16">
    <property type="entry name" value="HETEROKARYON INCOMPATIBILITY DOMAIN-CONTAINING PROTEIN"/>
    <property type="match status" value="1"/>
</dbReference>
<accession>A0A9P6IA68</accession>
<reference evidence="2" key="2">
    <citation type="submission" date="2020-11" db="EMBL/GenBank/DDBJ databases">
        <title>Whole genome sequencing of Colletotrichum sp.</title>
        <authorList>
            <person name="Li H."/>
        </authorList>
    </citation>
    <scope>NUCLEOTIDE SEQUENCE</scope>
    <source>
        <strain evidence="2">CkLH20</strain>
    </source>
</reference>
<proteinExistence type="predicted"/>
<dbReference type="InterPro" id="IPR010730">
    <property type="entry name" value="HET"/>
</dbReference>
<dbReference type="AlphaFoldDB" id="A0A9P6IA68"/>
<dbReference type="Proteomes" id="UP000781932">
    <property type="component" value="Unassembled WGS sequence"/>
</dbReference>
<keyword evidence="3" id="KW-1185">Reference proteome</keyword>
<dbReference type="Pfam" id="PF06985">
    <property type="entry name" value="HET"/>
    <property type="match status" value="1"/>
</dbReference>